<sequence length="438" mass="48626">MYKRGIIVSKSLNKFTLLKTRYYGTEASTFQLGDIVLLRDVVNPDRVTLSSPLKSDEFILTPHGKIPTSLILGRPIRDSIHVPNSKKNSAFLATLPTMEEFIVNRRRDAQPIYPLDAHAIVGLADIHVDRPVYQEKDGKLIRTSPPLQILESGTGHGSLTLAISRAIHGANTFSSGTKSNNIFVDGEVQATRDHIPEQLHPGALLHSIDKSSKHSQTGSLNVKHFRRGIYYKDVKFHVANSPADWLNSFPSGRFRSMHKHYNQESLSEPRSTELMEPTAPSFDNEEAFLSAAFLDLPSPEDQIDSVSKNLLLNAPLIVFCPSVSQIQKTIDHVQEHGLDLIVDRVVELMPGMGGSLREWDVRNTTIRSSGESAWVVRPKVGTRVVGGGFVAVFKKVSNGLKKPRKEHAKRLSSLPGVNDIKTKSLIQKVLEWLGVTFV</sequence>
<dbReference type="EMBL" id="KV454408">
    <property type="protein sequence ID" value="ODQ66292.1"/>
    <property type="molecule type" value="Genomic_DNA"/>
</dbReference>
<organism evidence="9 10">
    <name type="scientific">Nadsonia fulvescens var. elongata DSM 6958</name>
    <dbReference type="NCBI Taxonomy" id="857566"/>
    <lineage>
        <taxon>Eukaryota</taxon>
        <taxon>Fungi</taxon>
        <taxon>Dikarya</taxon>
        <taxon>Ascomycota</taxon>
        <taxon>Saccharomycotina</taxon>
        <taxon>Dipodascomycetes</taxon>
        <taxon>Dipodascales</taxon>
        <taxon>Dipodascales incertae sedis</taxon>
        <taxon>Nadsonia</taxon>
    </lineage>
</organism>
<dbReference type="InterPro" id="IPR029063">
    <property type="entry name" value="SAM-dependent_MTases_sf"/>
</dbReference>
<reference evidence="9 10" key="1">
    <citation type="journal article" date="2016" name="Proc. Natl. Acad. Sci. U.S.A.">
        <title>Comparative genomics of biotechnologically important yeasts.</title>
        <authorList>
            <person name="Riley R."/>
            <person name="Haridas S."/>
            <person name="Wolfe K.H."/>
            <person name="Lopes M.R."/>
            <person name="Hittinger C.T."/>
            <person name="Goeker M."/>
            <person name="Salamov A.A."/>
            <person name="Wisecaver J.H."/>
            <person name="Long T.M."/>
            <person name="Calvey C.H."/>
            <person name="Aerts A.L."/>
            <person name="Barry K.W."/>
            <person name="Choi C."/>
            <person name="Clum A."/>
            <person name="Coughlan A.Y."/>
            <person name="Deshpande S."/>
            <person name="Douglass A.P."/>
            <person name="Hanson S.J."/>
            <person name="Klenk H.-P."/>
            <person name="LaButti K.M."/>
            <person name="Lapidus A."/>
            <person name="Lindquist E.A."/>
            <person name="Lipzen A.M."/>
            <person name="Meier-Kolthoff J.P."/>
            <person name="Ohm R.A."/>
            <person name="Otillar R.P."/>
            <person name="Pangilinan J.L."/>
            <person name="Peng Y."/>
            <person name="Rokas A."/>
            <person name="Rosa C.A."/>
            <person name="Scheuner C."/>
            <person name="Sibirny A.A."/>
            <person name="Slot J.C."/>
            <person name="Stielow J.B."/>
            <person name="Sun H."/>
            <person name="Kurtzman C.P."/>
            <person name="Blackwell M."/>
            <person name="Grigoriev I.V."/>
            <person name="Jeffries T.W."/>
        </authorList>
    </citation>
    <scope>NUCLEOTIDE SEQUENCE [LARGE SCALE GENOMIC DNA]</scope>
    <source>
        <strain evidence="9 10">DSM 6958</strain>
    </source>
</reference>
<dbReference type="PROSITE" id="PS51620">
    <property type="entry name" value="SAM_TRM61"/>
    <property type="match status" value="1"/>
</dbReference>
<evidence type="ECO:0000256" key="6">
    <source>
        <dbReference type="ARBA" id="ARBA00022694"/>
    </source>
</evidence>
<keyword evidence="6" id="KW-0819">tRNA processing</keyword>
<dbReference type="Pfam" id="PF08704">
    <property type="entry name" value="GCD14"/>
    <property type="match status" value="1"/>
</dbReference>
<protein>
    <recommendedName>
        <fullName evidence="2">tRNA (adenine(58)-N(1))-methyltransferase catalytic subunit TRM61</fullName>
        <ecNumber evidence="1">2.1.1.220</ecNumber>
    </recommendedName>
    <alternativeName>
        <fullName evidence="7">tRNA(m1A58)-methyltransferase subunit TRM61</fullName>
    </alternativeName>
</protein>
<dbReference type="GO" id="GO:0005739">
    <property type="term" value="C:mitochondrion"/>
    <property type="evidence" value="ECO:0007669"/>
    <property type="project" value="TreeGrafter"/>
</dbReference>
<keyword evidence="4" id="KW-0808">Transferase</keyword>
<keyword evidence="10" id="KW-1185">Reference proteome</keyword>
<keyword evidence="3" id="KW-0489">Methyltransferase</keyword>
<dbReference type="GO" id="GO:0160107">
    <property type="term" value="F:tRNA (adenine(58)-N1)-methyltransferase activity"/>
    <property type="evidence" value="ECO:0007669"/>
    <property type="project" value="UniProtKB-EC"/>
</dbReference>
<name>A0A1E3PMX4_9ASCO</name>
<evidence type="ECO:0000313" key="10">
    <source>
        <dbReference type="Proteomes" id="UP000095009"/>
    </source>
</evidence>
<dbReference type="PANTHER" id="PTHR12133">
    <property type="entry name" value="TRNA (ADENINE(58)-N(1))-METHYLTRANSFERASE"/>
    <property type="match status" value="1"/>
</dbReference>
<dbReference type="AlphaFoldDB" id="A0A1E3PMX4"/>
<dbReference type="GO" id="GO:0031515">
    <property type="term" value="C:tRNA (m1A) methyltransferase complex"/>
    <property type="evidence" value="ECO:0007669"/>
    <property type="project" value="InterPro"/>
</dbReference>
<dbReference type="GO" id="GO:0030488">
    <property type="term" value="P:tRNA methylation"/>
    <property type="evidence" value="ECO:0007669"/>
    <property type="project" value="InterPro"/>
</dbReference>
<accession>A0A1E3PMX4</accession>
<dbReference type="Gene3D" id="3.40.50.150">
    <property type="entry name" value="Vaccinia Virus protein VP39"/>
    <property type="match status" value="1"/>
</dbReference>
<evidence type="ECO:0000313" key="9">
    <source>
        <dbReference type="EMBL" id="ODQ66292.1"/>
    </source>
</evidence>
<evidence type="ECO:0000256" key="5">
    <source>
        <dbReference type="ARBA" id="ARBA00022691"/>
    </source>
</evidence>
<proteinExistence type="predicted"/>
<dbReference type="STRING" id="857566.A0A1E3PMX4"/>
<evidence type="ECO:0000256" key="4">
    <source>
        <dbReference type="ARBA" id="ARBA00022679"/>
    </source>
</evidence>
<dbReference type="SUPFAM" id="SSF53335">
    <property type="entry name" value="S-adenosyl-L-methionine-dependent methyltransferases"/>
    <property type="match status" value="1"/>
</dbReference>
<dbReference type="OrthoDB" id="5585464at2759"/>
<evidence type="ECO:0000256" key="2">
    <source>
        <dbReference type="ARBA" id="ARBA00015963"/>
    </source>
</evidence>
<dbReference type="InterPro" id="IPR014816">
    <property type="entry name" value="tRNA_MeTrfase_Gcd14"/>
</dbReference>
<evidence type="ECO:0000256" key="3">
    <source>
        <dbReference type="ARBA" id="ARBA00022603"/>
    </source>
</evidence>
<dbReference type="PANTHER" id="PTHR12133:SF1">
    <property type="entry name" value="TRNA (ADENINE(58)-N(1))-METHYLTRANSFERASE, MITOCHONDRIAL"/>
    <property type="match status" value="1"/>
</dbReference>
<dbReference type="EC" id="2.1.1.220" evidence="1"/>
<evidence type="ECO:0000259" key="8">
    <source>
        <dbReference type="Pfam" id="PF08704"/>
    </source>
</evidence>
<evidence type="ECO:0000256" key="7">
    <source>
        <dbReference type="ARBA" id="ARBA00033309"/>
    </source>
</evidence>
<dbReference type="InterPro" id="IPR049470">
    <property type="entry name" value="TRM61_C"/>
</dbReference>
<evidence type="ECO:0000256" key="1">
    <source>
        <dbReference type="ARBA" id="ARBA00012796"/>
    </source>
</evidence>
<dbReference type="Proteomes" id="UP000095009">
    <property type="component" value="Unassembled WGS sequence"/>
</dbReference>
<keyword evidence="5" id="KW-0949">S-adenosyl-L-methionine</keyword>
<feature type="domain" description="tRNA (adenine(58)-N(1))-methyltransferase catalytic subunit TRM61 C-terminal" evidence="8">
    <location>
        <begin position="287"/>
        <end position="366"/>
    </location>
</feature>
<gene>
    <name evidence="9" type="ORF">NADFUDRAFT_50212</name>
</gene>